<name>A0A218XJF4_PUNGR</name>
<reference evidence="7" key="1">
    <citation type="journal article" date="2017" name="Plant J.">
        <title>The pomegranate (Punica granatum L.) genome and the genomics of punicalagin biosynthesis.</title>
        <authorList>
            <person name="Qin G."/>
            <person name="Xu C."/>
            <person name="Ming R."/>
            <person name="Tang H."/>
            <person name="Guyot R."/>
            <person name="Kramer E.M."/>
            <person name="Hu Y."/>
            <person name="Yi X."/>
            <person name="Qi Y."/>
            <person name="Xu X."/>
            <person name="Gao Z."/>
            <person name="Pan H."/>
            <person name="Jian J."/>
            <person name="Tian Y."/>
            <person name="Yue Z."/>
            <person name="Xu Y."/>
        </authorList>
    </citation>
    <scope>NUCLEOTIDE SEQUENCE [LARGE SCALE GENOMIC DNA]</scope>
    <source>
        <strain evidence="7">cv. Dabenzi</strain>
    </source>
</reference>
<dbReference type="InterPro" id="IPR035595">
    <property type="entry name" value="UDP_glycos_trans_CS"/>
</dbReference>
<comment type="caution">
    <text evidence="6">The sequence shown here is derived from an EMBL/GenBank/DDBJ whole genome shotgun (WGS) entry which is preliminary data.</text>
</comment>
<organism evidence="6 7">
    <name type="scientific">Punica granatum</name>
    <name type="common">Pomegranate</name>
    <dbReference type="NCBI Taxonomy" id="22663"/>
    <lineage>
        <taxon>Eukaryota</taxon>
        <taxon>Viridiplantae</taxon>
        <taxon>Streptophyta</taxon>
        <taxon>Embryophyta</taxon>
        <taxon>Tracheophyta</taxon>
        <taxon>Spermatophyta</taxon>
        <taxon>Magnoliopsida</taxon>
        <taxon>eudicotyledons</taxon>
        <taxon>Gunneridae</taxon>
        <taxon>Pentapetalae</taxon>
        <taxon>rosids</taxon>
        <taxon>malvids</taxon>
        <taxon>Myrtales</taxon>
        <taxon>Lythraceae</taxon>
        <taxon>Punica</taxon>
    </lineage>
</organism>
<dbReference type="EC" id="2.4.1.-" evidence="5"/>
<dbReference type="PROSITE" id="PS00375">
    <property type="entry name" value="UDPGT"/>
    <property type="match status" value="1"/>
</dbReference>
<dbReference type="PANTHER" id="PTHR48048">
    <property type="entry name" value="GLYCOSYLTRANSFERASE"/>
    <property type="match status" value="1"/>
</dbReference>
<evidence type="ECO:0000313" key="6">
    <source>
        <dbReference type="EMBL" id="OWM85093.1"/>
    </source>
</evidence>
<evidence type="ECO:0000313" key="7">
    <source>
        <dbReference type="Proteomes" id="UP000197138"/>
    </source>
</evidence>
<dbReference type="EMBL" id="MTKT01001287">
    <property type="protein sequence ID" value="OWM85093.1"/>
    <property type="molecule type" value="Genomic_DNA"/>
</dbReference>
<evidence type="ECO:0000256" key="5">
    <source>
        <dbReference type="RuleBase" id="RU362057"/>
    </source>
</evidence>
<evidence type="ECO:0000256" key="4">
    <source>
        <dbReference type="RuleBase" id="RU003718"/>
    </source>
</evidence>
<sequence length="483" mass="52896">MNAETIVMYPAPGIGHIISMVELGKLILGHHSTDLSITILLTTSCMDSPSVDSYIASISRSHPAISFVQFPALAEDPEMVQRRSPGAVLFDFINRNAPNFRRSLLEIAAGGGRDRHVLWLSAAGSSGTRRPGLLLLYVRGLGPCCLPLLPDYLRKVRSGQGRADRMSYPDKSLKDQHGVLLNLPGGLPPLKATEMPEPALDKDDPDFSNMHEFCFFLAKSDGILVNTFEELELTGLRALTSGICVPGGPTPPIFCIGPLVSGPESWDTDSINVQDDLAWLDQQPSNRVVFLCFGSRGTFTEAQVEEIAVRLERSGQRFFWVLKRPASDEISKQVNTNLSEFNLESVLPDGFLEKTRDRGRVVKSWAPQVEVLSKGSVGGFMTHCGWNSVLEAVVAGVPMIAWPLYAEQHLNRNILVENMRMAIAVDEGGGGIVGWKEVERAVRELMAEEGGKELREKSLRMKEKANEALEDGGSSLNNLCKVG</sequence>
<protein>
    <recommendedName>
        <fullName evidence="5">Glycosyltransferase</fullName>
        <ecNumber evidence="5">2.4.1.-</ecNumber>
    </recommendedName>
</protein>
<dbReference type="AlphaFoldDB" id="A0A218XJF4"/>
<keyword evidence="2 4" id="KW-0328">Glycosyltransferase</keyword>
<dbReference type="CDD" id="cd03784">
    <property type="entry name" value="GT1_Gtf-like"/>
    <property type="match status" value="1"/>
</dbReference>
<dbReference type="FunFam" id="3.40.50.2000:FF:000020">
    <property type="entry name" value="Glycosyltransferase"/>
    <property type="match status" value="1"/>
</dbReference>
<dbReference type="InterPro" id="IPR002213">
    <property type="entry name" value="UDP_glucos_trans"/>
</dbReference>
<dbReference type="Gene3D" id="3.40.50.2000">
    <property type="entry name" value="Glycogen Phosphorylase B"/>
    <property type="match status" value="2"/>
</dbReference>
<dbReference type="Proteomes" id="UP000197138">
    <property type="component" value="Unassembled WGS sequence"/>
</dbReference>
<comment type="similarity">
    <text evidence="1 4">Belongs to the UDP-glycosyltransferase family.</text>
</comment>
<accession>A0A218XJF4</accession>
<evidence type="ECO:0000256" key="1">
    <source>
        <dbReference type="ARBA" id="ARBA00009995"/>
    </source>
</evidence>
<dbReference type="Pfam" id="PF00201">
    <property type="entry name" value="UDPGT"/>
    <property type="match status" value="1"/>
</dbReference>
<gene>
    <name evidence="6" type="ORF">CDL15_Pgr027880</name>
</gene>
<dbReference type="InterPro" id="IPR050481">
    <property type="entry name" value="UDP-glycosyltransf_plant"/>
</dbReference>
<evidence type="ECO:0000256" key="2">
    <source>
        <dbReference type="ARBA" id="ARBA00022676"/>
    </source>
</evidence>
<keyword evidence="3 4" id="KW-0808">Transferase</keyword>
<evidence type="ECO:0000256" key="3">
    <source>
        <dbReference type="ARBA" id="ARBA00022679"/>
    </source>
</evidence>
<proteinExistence type="inferred from homology"/>
<dbReference type="GO" id="GO:0035251">
    <property type="term" value="F:UDP-glucosyltransferase activity"/>
    <property type="evidence" value="ECO:0007669"/>
    <property type="project" value="InterPro"/>
</dbReference>
<dbReference type="SUPFAM" id="SSF53756">
    <property type="entry name" value="UDP-Glycosyltransferase/glycogen phosphorylase"/>
    <property type="match status" value="1"/>
</dbReference>
<dbReference type="PANTHER" id="PTHR48048:SF20">
    <property type="entry name" value="GLYCOSYLTRANSFERASE"/>
    <property type="match status" value="1"/>
</dbReference>